<dbReference type="GO" id="GO:0044718">
    <property type="term" value="P:siderophore transmembrane transport"/>
    <property type="evidence" value="ECO:0007669"/>
    <property type="project" value="TreeGrafter"/>
</dbReference>
<dbReference type="InterPro" id="IPR010916">
    <property type="entry name" value="TonB_box_CS"/>
</dbReference>
<dbReference type="PANTHER" id="PTHR30069:SF53">
    <property type="entry name" value="COLICIN I RECEPTOR-RELATED"/>
    <property type="match status" value="1"/>
</dbReference>
<proteinExistence type="inferred from homology"/>
<reference evidence="21" key="1">
    <citation type="submission" date="2024-02" db="EMBL/GenBank/DDBJ databases">
        <authorList>
            <consortium name="Clinical and Environmental Microbiology Branch: Whole genome sequencing antimicrobial resistance pathogens in the healthcare setting"/>
        </authorList>
    </citation>
    <scope>NUCLEOTIDE SEQUENCE</scope>
    <source>
        <strain evidence="21">2020GO-00142</strain>
    </source>
</reference>
<evidence type="ECO:0000256" key="2">
    <source>
        <dbReference type="ARBA" id="ARBA00009810"/>
    </source>
</evidence>
<feature type="chain" id="PRO_5042577997" evidence="18">
    <location>
        <begin position="25"/>
        <end position="653"/>
    </location>
</feature>
<evidence type="ECO:0000256" key="15">
    <source>
        <dbReference type="PROSITE-ProRule" id="PRU10143"/>
    </source>
</evidence>
<evidence type="ECO:0000256" key="11">
    <source>
        <dbReference type="ARBA" id="ARBA00023136"/>
    </source>
</evidence>
<evidence type="ECO:0000256" key="10">
    <source>
        <dbReference type="ARBA" id="ARBA00023077"/>
    </source>
</evidence>
<dbReference type="NCBIfam" id="NF007478">
    <property type="entry name" value="PRK10064.1"/>
    <property type="match status" value="1"/>
</dbReference>
<dbReference type="Pfam" id="PF07715">
    <property type="entry name" value="Plug"/>
    <property type="match status" value="1"/>
</dbReference>
<evidence type="ECO:0000256" key="5">
    <source>
        <dbReference type="ARBA" id="ARBA00022496"/>
    </source>
</evidence>
<evidence type="ECO:0000256" key="8">
    <source>
        <dbReference type="ARBA" id="ARBA00023004"/>
    </source>
</evidence>
<dbReference type="InterPro" id="IPR000531">
    <property type="entry name" value="Beta-barrel_TonB"/>
</dbReference>
<keyword evidence="5" id="KW-0410">Iron transport</keyword>
<comment type="caution">
    <text evidence="21">The sequence shown here is derived from an EMBL/GenBank/DDBJ whole genome shotgun (WGS) entry which is preliminary data.</text>
</comment>
<keyword evidence="3 14" id="KW-0813">Transport</keyword>
<dbReference type="PANTHER" id="PTHR30069">
    <property type="entry name" value="TONB-DEPENDENT OUTER MEMBRANE RECEPTOR"/>
    <property type="match status" value="1"/>
</dbReference>
<evidence type="ECO:0000256" key="9">
    <source>
        <dbReference type="ARBA" id="ARBA00023065"/>
    </source>
</evidence>
<dbReference type="GO" id="GO:0015344">
    <property type="term" value="F:siderophore uptake transmembrane transporter activity"/>
    <property type="evidence" value="ECO:0007669"/>
    <property type="project" value="TreeGrafter"/>
</dbReference>
<accession>A0AAI9MUM4</accession>
<dbReference type="Gene3D" id="2.40.170.20">
    <property type="entry name" value="TonB-dependent receptor, beta-barrel domain"/>
    <property type="match status" value="1"/>
</dbReference>
<feature type="domain" description="TonB-dependent receptor-like beta-barrel" evidence="19">
    <location>
        <begin position="233"/>
        <end position="626"/>
    </location>
</feature>
<evidence type="ECO:0000256" key="17">
    <source>
        <dbReference type="RuleBase" id="RU003357"/>
    </source>
</evidence>
<feature type="domain" description="TonB-dependent receptor plug" evidence="20">
    <location>
        <begin position="44"/>
        <end position="151"/>
    </location>
</feature>
<dbReference type="SUPFAM" id="SSF56935">
    <property type="entry name" value="Porins"/>
    <property type="match status" value="1"/>
</dbReference>
<evidence type="ECO:0000313" key="21">
    <source>
        <dbReference type="EMBL" id="EMP9431143.1"/>
    </source>
</evidence>
<dbReference type="AlphaFoldDB" id="A0AAI9MUM4"/>
<name>A0AAI9MUM4_PROST</name>
<evidence type="ECO:0000256" key="7">
    <source>
        <dbReference type="ARBA" id="ARBA00022729"/>
    </source>
</evidence>
<evidence type="ECO:0000256" key="16">
    <source>
        <dbReference type="PROSITE-ProRule" id="PRU10144"/>
    </source>
</evidence>
<keyword evidence="10 15" id="KW-0798">TonB box</keyword>
<keyword evidence="8" id="KW-0408">Iron</keyword>
<organism evidence="21">
    <name type="scientific">Providencia stuartii</name>
    <dbReference type="NCBI Taxonomy" id="588"/>
    <lineage>
        <taxon>Bacteria</taxon>
        <taxon>Pseudomonadati</taxon>
        <taxon>Pseudomonadota</taxon>
        <taxon>Gammaproteobacteria</taxon>
        <taxon>Enterobacterales</taxon>
        <taxon>Morganellaceae</taxon>
        <taxon>Providencia</taxon>
    </lineage>
</organism>
<dbReference type="Pfam" id="PF00593">
    <property type="entry name" value="TonB_dep_Rec_b-barrel"/>
    <property type="match status" value="1"/>
</dbReference>
<evidence type="ECO:0000256" key="18">
    <source>
        <dbReference type="SAM" id="SignalP"/>
    </source>
</evidence>
<evidence type="ECO:0000259" key="20">
    <source>
        <dbReference type="Pfam" id="PF07715"/>
    </source>
</evidence>
<gene>
    <name evidence="21" type="primary">cirA</name>
    <name evidence="21" type="ORF">JRA39_000128</name>
</gene>
<keyword evidence="9" id="KW-0406">Ion transport</keyword>
<dbReference type="GO" id="GO:0009279">
    <property type="term" value="C:cell outer membrane"/>
    <property type="evidence" value="ECO:0007669"/>
    <property type="project" value="UniProtKB-SubCell"/>
</dbReference>
<dbReference type="FunFam" id="2.170.130.10:FF:000004">
    <property type="entry name" value="Colicin I TonB-dependent receptor"/>
    <property type="match status" value="1"/>
</dbReference>
<dbReference type="PROSITE" id="PS00430">
    <property type="entry name" value="TONB_DEPENDENT_REC_1"/>
    <property type="match status" value="1"/>
</dbReference>
<dbReference type="Gene3D" id="2.170.130.10">
    <property type="entry name" value="TonB-dependent receptor, plug domain"/>
    <property type="match status" value="1"/>
</dbReference>
<feature type="short sequence motif" description="TonB C-terminal box" evidence="16">
    <location>
        <begin position="636"/>
        <end position="653"/>
    </location>
</feature>
<keyword evidence="6 14" id="KW-0812">Transmembrane</keyword>
<dbReference type="PROSITE" id="PS52016">
    <property type="entry name" value="TONB_DEPENDENT_REC_3"/>
    <property type="match status" value="1"/>
</dbReference>
<feature type="signal peptide" evidence="18">
    <location>
        <begin position="1"/>
        <end position="24"/>
    </location>
</feature>
<feature type="short sequence motif" description="TonB box" evidence="15">
    <location>
        <begin position="30"/>
        <end position="36"/>
    </location>
</feature>
<evidence type="ECO:0000256" key="14">
    <source>
        <dbReference type="PROSITE-ProRule" id="PRU01360"/>
    </source>
</evidence>
<evidence type="ECO:0000256" key="12">
    <source>
        <dbReference type="ARBA" id="ARBA00023170"/>
    </source>
</evidence>
<dbReference type="InterPro" id="IPR037066">
    <property type="entry name" value="Plug_dom_sf"/>
</dbReference>
<keyword evidence="11 14" id="KW-0472">Membrane</keyword>
<keyword evidence="4 14" id="KW-1134">Transmembrane beta strand</keyword>
<evidence type="ECO:0000256" key="1">
    <source>
        <dbReference type="ARBA" id="ARBA00004571"/>
    </source>
</evidence>
<sequence>MVVFNKRKIAMSIIAAITAAPAFADDKADSMVVTASSVSKESVVDAPATVTVITQEEIQRKPSQNLVDILREVPGLQFTNEGDNRKGISIRGLGSGYNLILVDGKRINSRNAVFRHNDYDLSWIPTVAIERIEVIRGPMSSLYGADALGGVINIITKKESNDWHGSISLDSTIQEDRDRGDTNKAGFFVTGPLIKDKLDVKVYGSLAHRNKDRVEPVQVGKSSMGGIEGYTSRDGNVDFKWTPAENQTVDLGYGLSRQDRDSESLGDTRLERETFNIGHKGMWENATTDLRFYGENIDNYTTTKIKSESKIVDGKVIIPLFDHADMLTLGAEYKNEKLKDSENIKNSGSTEKKQFALFAENEWYITDPLILTTGLRMDHHEDFGEHYSPRVYLVYNATEEVTVKGGWSSAFKAPSLLDLSPDWQTASCRGGCSIVGSPDLDPETANTVELGLYYTGHEGVLEGVSGSVTVYQNDLKDMININRTSDPSIAPSYSNFVGWTTNSKGERVPVFKYYNVDKARIRGLETEVRIPFMNKQFDLNMNYSYTDSRDRTNDKPLNNKPLNTFNTTLNWYPTDITSVYVSANYQGKTRALTSTDKTQGGYTRWDLGGSYKLTSNIKLRAGVLNLFDKKQDLEDYGYNEEGRRYFLSGEYSF</sequence>
<keyword evidence="7 18" id="KW-0732">Signal</keyword>
<evidence type="ECO:0000256" key="13">
    <source>
        <dbReference type="ARBA" id="ARBA00023237"/>
    </source>
</evidence>
<keyword evidence="12 21" id="KW-0675">Receptor</keyword>
<dbReference type="InterPro" id="IPR012910">
    <property type="entry name" value="Plug_dom"/>
</dbReference>
<keyword evidence="13 14" id="KW-0998">Cell outer membrane</keyword>
<dbReference type="EMBL" id="AAZDVE040000001">
    <property type="protein sequence ID" value="EMP9431143.1"/>
    <property type="molecule type" value="Genomic_DNA"/>
</dbReference>
<evidence type="ECO:0000256" key="6">
    <source>
        <dbReference type="ARBA" id="ARBA00022692"/>
    </source>
</evidence>
<dbReference type="InterPro" id="IPR039426">
    <property type="entry name" value="TonB-dep_rcpt-like"/>
</dbReference>
<evidence type="ECO:0000256" key="4">
    <source>
        <dbReference type="ARBA" id="ARBA00022452"/>
    </source>
</evidence>
<dbReference type="PROSITE" id="PS01156">
    <property type="entry name" value="TONB_DEPENDENT_REC_2"/>
    <property type="match status" value="1"/>
</dbReference>
<evidence type="ECO:0000256" key="3">
    <source>
        <dbReference type="ARBA" id="ARBA00022448"/>
    </source>
</evidence>
<protein>
    <submittedName>
        <fullName evidence="21">Catecholate siderophore receptor CirA</fullName>
    </submittedName>
</protein>
<comment type="subcellular location">
    <subcellularLocation>
        <location evidence="1 14">Cell outer membrane</location>
        <topology evidence="1 14">Multi-pass membrane protein</topology>
    </subcellularLocation>
</comment>
<dbReference type="InterPro" id="IPR010917">
    <property type="entry name" value="TonB_rcpt_CS"/>
</dbReference>
<dbReference type="CDD" id="cd01347">
    <property type="entry name" value="ligand_gated_channel"/>
    <property type="match status" value="1"/>
</dbReference>
<evidence type="ECO:0000259" key="19">
    <source>
        <dbReference type="Pfam" id="PF00593"/>
    </source>
</evidence>
<comment type="similarity">
    <text evidence="2 14 17">Belongs to the TonB-dependent receptor family.</text>
</comment>
<dbReference type="InterPro" id="IPR036942">
    <property type="entry name" value="Beta-barrel_TonB_sf"/>
</dbReference>